<dbReference type="EMBL" id="RAQU01000068">
    <property type="protein sequence ID" value="RKK03816.1"/>
    <property type="molecule type" value="Genomic_DNA"/>
</dbReference>
<evidence type="ECO:0000256" key="7">
    <source>
        <dbReference type="ARBA" id="ARBA00023136"/>
    </source>
</evidence>
<sequence>MPQIPVPNLSHAARYAALLGTVYAALGISQPFLPAFLAERGLQAGEVSVVLALGSAVRLLAGPFGGRLADRLGDPRLLLALSAAAAALACCGFLLGAGLLGLVLAQLVFSTFLAPLVPVSEAVTLSAARRGWLDYPRVRAAGSATFILASALGGWAAGQWGFGTAPMLMAAMLALTALAALLPRYGGGVGGLARAGGGGGFRAVLALPGFRRLLLLSALMQGSHAALYAFGAIHWAAAGHAPVTIGLLWAEGVVAEILLFAFGRRLTEALGIRGMMLLGAFGGLLRWGLLGATTWLPALVLAQLLHAATFGAQYLGAMRLLQRLVPPDQASTAQTLHASLGGGLGTGLLTLACGPLYAAWGGAGAFWAMAVLCLLAVPVALGLRRDMPAAKYS</sequence>
<dbReference type="AlphaFoldDB" id="A0A3A9JJ92"/>
<keyword evidence="4" id="KW-0997">Cell inner membrane</keyword>
<gene>
    <name evidence="10" type="ORF">D6Z83_12745</name>
    <name evidence="11" type="ORF">EBE87_11290</name>
</gene>
<dbReference type="InterPro" id="IPR026032">
    <property type="entry name" value="HcaT-like"/>
</dbReference>
<dbReference type="PANTHER" id="PTHR23522:SF10">
    <property type="entry name" value="3-PHENYLPROPIONIC ACID TRANSPORTER-RELATED"/>
    <property type="match status" value="1"/>
</dbReference>
<feature type="transmembrane region" description="Helical" evidence="8">
    <location>
        <begin position="243"/>
        <end position="263"/>
    </location>
</feature>
<dbReference type="InParanoid" id="A0A3A9JJ92"/>
<dbReference type="PROSITE" id="PS50850">
    <property type="entry name" value="MFS"/>
    <property type="match status" value="1"/>
</dbReference>
<feature type="transmembrane region" description="Helical" evidence="8">
    <location>
        <begin position="107"/>
        <end position="128"/>
    </location>
</feature>
<accession>A0A3A9JJ92</accession>
<keyword evidence="6 8" id="KW-1133">Transmembrane helix</keyword>
<dbReference type="Proteomes" id="UP000274097">
    <property type="component" value="Unassembled WGS sequence"/>
</dbReference>
<evidence type="ECO:0000313" key="13">
    <source>
        <dbReference type="Proteomes" id="UP000278036"/>
    </source>
</evidence>
<dbReference type="SUPFAM" id="SSF103473">
    <property type="entry name" value="MFS general substrate transporter"/>
    <property type="match status" value="1"/>
</dbReference>
<dbReference type="FunCoup" id="A0A3A9JJ92">
    <property type="interactions" value="8"/>
</dbReference>
<feature type="transmembrane region" description="Helical" evidence="8">
    <location>
        <begin position="140"/>
        <end position="158"/>
    </location>
</feature>
<dbReference type="Gene3D" id="1.20.1250.20">
    <property type="entry name" value="MFS general substrate transporter like domains"/>
    <property type="match status" value="2"/>
</dbReference>
<feature type="transmembrane region" description="Helical" evidence="8">
    <location>
        <begin position="295"/>
        <end position="315"/>
    </location>
</feature>
<keyword evidence="12" id="KW-1185">Reference proteome</keyword>
<dbReference type="GO" id="GO:0030395">
    <property type="term" value="F:lactose binding"/>
    <property type="evidence" value="ECO:0007669"/>
    <property type="project" value="TreeGrafter"/>
</dbReference>
<evidence type="ECO:0000313" key="10">
    <source>
        <dbReference type="EMBL" id="RKK03816.1"/>
    </source>
</evidence>
<feature type="domain" description="Major facilitator superfamily (MFS) profile" evidence="9">
    <location>
        <begin position="172"/>
        <end position="393"/>
    </location>
</feature>
<name>A0A3A9JJ92_9PROT</name>
<dbReference type="PANTHER" id="PTHR23522">
    <property type="entry name" value="BLL5896 PROTEIN"/>
    <property type="match status" value="1"/>
</dbReference>
<feature type="transmembrane region" description="Helical" evidence="8">
    <location>
        <begin position="77"/>
        <end position="101"/>
    </location>
</feature>
<evidence type="ECO:0000313" key="11">
    <source>
        <dbReference type="EMBL" id="RMI24727.1"/>
    </source>
</evidence>
<dbReference type="InterPro" id="IPR020846">
    <property type="entry name" value="MFS_dom"/>
</dbReference>
<organism evidence="10 13">
    <name type="scientific">Teichococcus wenyumeiae</name>
    <dbReference type="NCBI Taxonomy" id="2478470"/>
    <lineage>
        <taxon>Bacteria</taxon>
        <taxon>Pseudomonadati</taxon>
        <taxon>Pseudomonadota</taxon>
        <taxon>Alphaproteobacteria</taxon>
        <taxon>Acetobacterales</taxon>
        <taxon>Roseomonadaceae</taxon>
        <taxon>Roseomonas</taxon>
    </lineage>
</organism>
<feature type="transmembrane region" description="Helical" evidence="8">
    <location>
        <begin position="164"/>
        <end position="182"/>
    </location>
</feature>
<comment type="caution">
    <text evidence="10">The sequence shown here is derived from an EMBL/GenBank/DDBJ whole genome shotgun (WGS) entry which is preliminary data.</text>
</comment>
<evidence type="ECO:0000313" key="12">
    <source>
        <dbReference type="Proteomes" id="UP000274097"/>
    </source>
</evidence>
<dbReference type="GO" id="GO:0005886">
    <property type="term" value="C:plasma membrane"/>
    <property type="evidence" value="ECO:0007669"/>
    <property type="project" value="UniProtKB-SubCell"/>
</dbReference>
<keyword evidence="5 8" id="KW-0812">Transmembrane</keyword>
<evidence type="ECO:0000256" key="4">
    <source>
        <dbReference type="ARBA" id="ARBA00022519"/>
    </source>
</evidence>
<evidence type="ECO:0000259" key="9">
    <source>
        <dbReference type="PROSITE" id="PS50850"/>
    </source>
</evidence>
<feature type="transmembrane region" description="Helical" evidence="8">
    <location>
        <begin position="336"/>
        <end position="358"/>
    </location>
</feature>
<dbReference type="Proteomes" id="UP000278036">
    <property type="component" value="Unassembled WGS sequence"/>
</dbReference>
<evidence type="ECO:0000256" key="8">
    <source>
        <dbReference type="SAM" id="Phobius"/>
    </source>
</evidence>
<proteinExistence type="predicted"/>
<dbReference type="EMBL" id="RFLX01000007">
    <property type="protein sequence ID" value="RMI24727.1"/>
    <property type="molecule type" value="Genomic_DNA"/>
</dbReference>
<keyword evidence="3" id="KW-1003">Cell membrane</keyword>
<dbReference type="Pfam" id="PF12832">
    <property type="entry name" value="MFS_1_like"/>
    <property type="match status" value="1"/>
</dbReference>
<reference evidence="10 13" key="1">
    <citation type="submission" date="2018-09" db="EMBL/GenBank/DDBJ databases">
        <title>Roseomonas sp. nov., isolated from feces of Tibetan antelopes in the Qinghai-Tibet plateau, China.</title>
        <authorList>
            <person name="Tian Z."/>
        </authorList>
    </citation>
    <scope>NUCLEOTIDE SEQUENCE [LARGE SCALE GENOMIC DNA]</scope>
    <source>
        <strain evidence="11 12">Z23</strain>
        <strain evidence="10 13">Z24</strain>
    </source>
</reference>
<evidence type="ECO:0000256" key="2">
    <source>
        <dbReference type="ARBA" id="ARBA00022448"/>
    </source>
</evidence>
<dbReference type="InterPro" id="IPR036259">
    <property type="entry name" value="MFS_trans_sf"/>
</dbReference>
<feature type="transmembrane region" description="Helical" evidence="8">
    <location>
        <begin position="213"/>
        <end position="237"/>
    </location>
</feature>
<comment type="subcellular location">
    <subcellularLocation>
        <location evidence="1">Cell inner membrane</location>
        <topology evidence="1">Multi-pass membrane protein</topology>
    </subcellularLocation>
</comment>
<keyword evidence="2" id="KW-0813">Transport</keyword>
<feature type="transmembrane region" description="Helical" evidence="8">
    <location>
        <begin position="364"/>
        <end position="383"/>
    </location>
</feature>
<dbReference type="OrthoDB" id="9150135at2"/>
<protein>
    <submittedName>
        <fullName evidence="10">MFS transporter</fullName>
    </submittedName>
</protein>
<evidence type="ECO:0000256" key="6">
    <source>
        <dbReference type="ARBA" id="ARBA00022989"/>
    </source>
</evidence>
<evidence type="ECO:0000256" key="5">
    <source>
        <dbReference type="ARBA" id="ARBA00022692"/>
    </source>
</evidence>
<dbReference type="RefSeq" id="WP_120638679.1">
    <property type="nucleotide sequence ID" value="NZ_RAQU01000068.1"/>
</dbReference>
<dbReference type="PIRSF" id="PIRSF004925">
    <property type="entry name" value="HcaT"/>
    <property type="match status" value="1"/>
</dbReference>
<feature type="transmembrane region" description="Helical" evidence="8">
    <location>
        <begin position="12"/>
        <end position="33"/>
    </location>
</feature>
<dbReference type="InterPro" id="IPR024989">
    <property type="entry name" value="MFS_assoc_dom"/>
</dbReference>
<dbReference type="GO" id="GO:0015528">
    <property type="term" value="F:lactose:proton symporter activity"/>
    <property type="evidence" value="ECO:0007669"/>
    <property type="project" value="TreeGrafter"/>
</dbReference>
<evidence type="ECO:0000256" key="1">
    <source>
        <dbReference type="ARBA" id="ARBA00004429"/>
    </source>
</evidence>
<feature type="transmembrane region" description="Helical" evidence="8">
    <location>
        <begin position="270"/>
        <end position="289"/>
    </location>
</feature>
<keyword evidence="7 8" id="KW-0472">Membrane</keyword>
<evidence type="ECO:0000256" key="3">
    <source>
        <dbReference type="ARBA" id="ARBA00022475"/>
    </source>
</evidence>
<dbReference type="NCBIfam" id="NF037955">
    <property type="entry name" value="mfs"/>
    <property type="match status" value="1"/>
</dbReference>